<dbReference type="Proteomes" id="UP000807469">
    <property type="component" value="Unassembled WGS sequence"/>
</dbReference>
<dbReference type="EMBL" id="MU155176">
    <property type="protein sequence ID" value="KAF9481577.1"/>
    <property type="molecule type" value="Genomic_DNA"/>
</dbReference>
<accession>A0A9P5Z5V8</accession>
<comment type="caution">
    <text evidence="2">The sequence shown here is derived from an EMBL/GenBank/DDBJ whole genome shotgun (WGS) entry which is preliminary data.</text>
</comment>
<protein>
    <submittedName>
        <fullName evidence="2">Uncharacterized protein</fullName>
    </submittedName>
</protein>
<dbReference type="AlphaFoldDB" id="A0A9P5Z5V8"/>
<proteinExistence type="predicted"/>
<feature type="region of interest" description="Disordered" evidence="1">
    <location>
        <begin position="1"/>
        <end position="25"/>
    </location>
</feature>
<evidence type="ECO:0000313" key="3">
    <source>
        <dbReference type="Proteomes" id="UP000807469"/>
    </source>
</evidence>
<evidence type="ECO:0000313" key="2">
    <source>
        <dbReference type="EMBL" id="KAF9481577.1"/>
    </source>
</evidence>
<keyword evidence="3" id="KW-1185">Reference proteome</keyword>
<reference evidence="2" key="1">
    <citation type="submission" date="2020-11" db="EMBL/GenBank/DDBJ databases">
        <authorList>
            <consortium name="DOE Joint Genome Institute"/>
            <person name="Ahrendt S."/>
            <person name="Riley R."/>
            <person name="Andreopoulos W."/>
            <person name="Labutti K."/>
            <person name="Pangilinan J."/>
            <person name="Ruiz-Duenas F.J."/>
            <person name="Barrasa J.M."/>
            <person name="Sanchez-Garcia M."/>
            <person name="Camarero S."/>
            <person name="Miyauchi S."/>
            <person name="Serrano A."/>
            <person name="Linde D."/>
            <person name="Babiker R."/>
            <person name="Drula E."/>
            <person name="Ayuso-Fernandez I."/>
            <person name="Pacheco R."/>
            <person name="Padilla G."/>
            <person name="Ferreira P."/>
            <person name="Barriuso J."/>
            <person name="Kellner H."/>
            <person name="Castanera R."/>
            <person name="Alfaro M."/>
            <person name="Ramirez L."/>
            <person name="Pisabarro A.G."/>
            <person name="Kuo A."/>
            <person name="Tritt A."/>
            <person name="Lipzen A."/>
            <person name="He G."/>
            <person name="Yan M."/>
            <person name="Ng V."/>
            <person name="Cullen D."/>
            <person name="Martin F."/>
            <person name="Rosso M.-N."/>
            <person name="Henrissat B."/>
            <person name="Hibbett D."/>
            <person name="Martinez A.T."/>
            <person name="Grigoriev I.V."/>
        </authorList>
    </citation>
    <scope>NUCLEOTIDE SEQUENCE</scope>
    <source>
        <strain evidence="2">CIRM-BRFM 674</strain>
    </source>
</reference>
<name>A0A9P5Z5V8_9AGAR</name>
<organism evidence="2 3">
    <name type="scientific">Pholiota conissans</name>
    <dbReference type="NCBI Taxonomy" id="109636"/>
    <lineage>
        <taxon>Eukaryota</taxon>
        <taxon>Fungi</taxon>
        <taxon>Dikarya</taxon>
        <taxon>Basidiomycota</taxon>
        <taxon>Agaricomycotina</taxon>
        <taxon>Agaricomycetes</taxon>
        <taxon>Agaricomycetidae</taxon>
        <taxon>Agaricales</taxon>
        <taxon>Agaricineae</taxon>
        <taxon>Strophariaceae</taxon>
        <taxon>Pholiota</taxon>
    </lineage>
</organism>
<evidence type="ECO:0000256" key="1">
    <source>
        <dbReference type="SAM" id="MobiDB-lite"/>
    </source>
</evidence>
<dbReference type="OrthoDB" id="3364808at2759"/>
<sequence>MEPSSCAVSGYETGNGLPRPRRGTPPLVYRTRPDNYSCCQSKEDYTHKHSNELYPVWSTSTLNIPCVRSQILNVINRRKIRYSFFHLVRHITFEEDGKETEGPVVVWIGVFPGSTSADAAKEASQDILKLLERNGVDGADVEWRESVAEPF</sequence>
<gene>
    <name evidence="2" type="ORF">BDN70DRAFT_919673</name>
</gene>